<name>A0A251UQR8_HELAN</name>
<reference evidence="2 4" key="1">
    <citation type="journal article" date="2017" name="Nature">
        <title>The sunflower genome provides insights into oil metabolism, flowering and Asterid evolution.</title>
        <authorList>
            <person name="Badouin H."/>
            <person name="Gouzy J."/>
            <person name="Grassa C.J."/>
            <person name="Murat F."/>
            <person name="Staton S.E."/>
            <person name="Cottret L."/>
            <person name="Lelandais-Briere C."/>
            <person name="Owens G.L."/>
            <person name="Carrere S."/>
            <person name="Mayjonade B."/>
            <person name="Legrand L."/>
            <person name="Gill N."/>
            <person name="Kane N.C."/>
            <person name="Bowers J.E."/>
            <person name="Hubner S."/>
            <person name="Bellec A."/>
            <person name="Berard A."/>
            <person name="Berges H."/>
            <person name="Blanchet N."/>
            <person name="Boniface M.C."/>
            <person name="Brunel D."/>
            <person name="Catrice O."/>
            <person name="Chaidir N."/>
            <person name="Claudel C."/>
            <person name="Donnadieu C."/>
            <person name="Faraut T."/>
            <person name="Fievet G."/>
            <person name="Helmstetter N."/>
            <person name="King M."/>
            <person name="Knapp S.J."/>
            <person name="Lai Z."/>
            <person name="Le Paslier M.C."/>
            <person name="Lippi Y."/>
            <person name="Lorenzon L."/>
            <person name="Mandel J.R."/>
            <person name="Marage G."/>
            <person name="Marchand G."/>
            <person name="Marquand E."/>
            <person name="Bret-Mestries E."/>
            <person name="Morien E."/>
            <person name="Nambeesan S."/>
            <person name="Nguyen T."/>
            <person name="Pegot-Espagnet P."/>
            <person name="Pouilly N."/>
            <person name="Raftis F."/>
            <person name="Sallet E."/>
            <person name="Schiex T."/>
            <person name="Thomas J."/>
            <person name="Vandecasteele C."/>
            <person name="Vares D."/>
            <person name="Vear F."/>
            <person name="Vautrin S."/>
            <person name="Crespi M."/>
            <person name="Mangin B."/>
            <person name="Burke J.M."/>
            <person name="Salse J."/>
            <person name="Munos S."/>
            <person name="Vincourt P."/>
            <person name="Rieseberg L.H."/>
            <person name="Langlade N.B."/>
        </authorList>
    </citation>
    <scope>NUCLEOTIDE SEQUENCE [LARGE SCALE GENOMIC DNA]</scope>
    <source>
        <strain evidence="4">cv. SF193</strain>
        <tissue evidence="2">Leaves</tissue>
    </source>
</reference>
<dbReference type="InterPro" id="IPR003676">
    <property type="entry name" value="SAUR_fam"/>
</dbReference>
<dbReference type="Gramene" id="mRNA:HanXRQr2_Chr04g0165931">
    <property type="protein sequence ID" value="CDS:HanXRQr2_Chr04g0165931.1"/>
    <property type="gene ID" value="HanXRQr2_Chr04g0165931"/>
</dbReference>
<organism evidence="3 4">
    <name type="scientific">Helianthus annuus</name>
    <name type="common">Common sunflower</name>
    <dbReference type="NCBI Taxonomy" id="4232"/>
    <lineage>
        <taxon>Eukaryota</taxon>
        <taxon>Viridiplantae</taxon>
        <taxon>Streptophyta</taxon>
        <taxon>Embryophyta</taxon>
        <taxon>Tracheophyta</taxon>
        <taxon>Spermatophyta</taxon>
        <taxon>Magnoliopsida</taxon>
        <taxon>eudicotyledons</taxon>
        <taxon>Gunneridae</taxon>
        <taxon>Pentapetalae</taxon>
        <taxon>asterids</taxon>
        <taxon>campanulids</taxon>
        <taxon>Asterales</taxon>
        <taxon>Asteraceae</taxon>
        <taxon>Asteroideae</taxon>
        <taxon>Heliantheae alliance</taxon>
        <taxon>Heliantheae</taxon>
        <taxon>Helianthus</taxon>
    </lineage>
</organism>
<dbReference type="Pfam" id="PF02519">
    <property type="entry name" value="Auxin_inducible"/>
    <property type="match status" value="1"/>
</dbReference>
<reference evidence="2" key="3">
    <citation type="submission" date="2020-06" db="EMBL/GenBank/DDBJ databases">
        <title>Helianthus annuus Genome sequencing and assembly Release 2.</title>
        <authorList>
            <person name="Gouzy J."/>
            <person name="Langlade N."/>
            <person name="Munos S."/>
        </authorList>
    </citation>
    <scope>NUCLEOTIDE SEQUENCE</scope>
    <source>
        <tissue evidence="2">Leaves</tissue>
    </source>
</reference>
<dbReference type="PANTHER" id="PTHR31374:SF15">
    <property type="entry name" value="AUXIN-RESPONSIVE PROTEIN SAUR32-LIKE"/>
    <property type="match status" value="1"/>
</dbReference>
<dbReference type="AlphaFoldDB" id="A0A251UQR8"/>
<dbReference type="EMBL" id="MNCJ02000319">
    <property type="protein sequence ID" value="KAF5810140.1"/>
    <property type="molecule type" value="Genomic_DNA"/>
</dbReference>
<dbReference type="FunCoup" id="A0A251UQR8">
    <property type="interactions" value="606"/>
</dbReference>
<sequence>MGIGEHFLIFHRHHHHHHHHYHKMKEDDDGKMKIPKGCMAVMVGHEDEEKKRFIIPVMYLNHPLFMELLKKAELEYGYHNQGPINIPCHVKHFCNIQTMIHQDLQQHQHHHHIFCFKRRFNS</sequence>
<accession>A0A251UQR8</accession>
<dbReference type="EMBL" id="CM007894">
    <property type="protein sequence ID" value="OTG24671.1"/>
    <property type="molecule type" value="Genomic_DNA"/>
</dbReference>
<gene>
    <name evidence="3" type="ORF">HannXRQ_Chr05g0139281</name>
    <name evidence="2" type="ORF">HanXRQr2_Chr04g0165931</name>
</gene>
<dbReference type="OMA" id="CNIDEFR"/>
<evidence type="ECO:0000313" key="3">
    <source>
        <dbReference type="EMBL" id="OTG24671.1"/>
    </source>
</evidence>
<dbReference type="GO" id="GO:0009733">
    <property type="term" value="P:response to auxin"/>
    <property type="evidence" value="ECO:0007669"/>
    <property type="project" value="InterPro"/>
</dbReference>
<comment type="similarity">
    <text evidence="1">Belongs to the ARG7 family.</text>
</comment>
<keyword evidence="4" id="KW-1185">Reference proteome</keyword>
<dbReference type="Proteomes" id="UP000215914">
    <property type="component" value="Chromosome 5"/>
</dbReference>
<proteinExistence type="inferred from homology"/>
<dbReference type="PANTHER" id="PTHR31374">
    <property type="entry name" value="AUXIN-INDUCED PROTEIN-LIKE-RELATED"/>
    <property type="match status" value="1"/>
</dbReference>
<reference evidence="3" key="2">
    <citation type="submission" date="2017-02" db="EMBL/GenBank/DDBJ databases">
        <title>Sunflower complete genome.</title>
        <authorList>
            <person name="Langlade N."/>
            <person name="Munos S."/>
        </authorList>
    </citation>
    <scope>NUCLEOTIDE SEQUENCE [LARGE SCALE GENOMIC DNA]</scope>
    <source>
        <tissue evidence="3">Leaves</tissue>
    </source>
</reference>
<evidence type="ECO:0000313" key="4">
    <source>
        <dbReference type="Proteomes" id="UP000215914"/>
    </source>
</evidence>
<protein>
    <submittedName>
        <fullName evidence="2 3">Small auxin-up RNA</fullName>
    </submittedName>
</protein>
<evidence type="ECO:0000256" key="1">
    <source>
        <dbReference type="ARBA" id="ARBA00006974"/>
    </source>
</evidence>
<dbReference type="InParanoid" id="A0A251UQR8"/>
<evidence type="ECO:0000313" key="2">
    <source>
        <dbReference type="EMBL" id="KAF5810140.1"/>
    </source>
</evidence>